<proteinExistence type="predicted"/>
<feature type="region of interest" description="Disordered" evidence="1">
    <location>
        <begin position="17"/>
        <end position="48"/>
    </location>
</feature>
<protein>
    <submittedName>
        <fullName evidence="3">Uncharacterized protein</fullName>
    </submittedName>
</protein>
<sequence>MLAMQHPHVLDSILDELDSSNAKDNRDMASNNTVKNVPKPPERKRYNTSEAIKVYFNEKSLPPNPIRQTNALDSSSNVDNISRITVASTASTESVNSQEGIKDRLPFNPIGS</sequence>
<accession>A0A915EDS5</accession>
<dbReference type="AlphaFoldDB" id="A0A915EDS5"/>
<dbReference type="WBParaSite" id="jg5602">
    <property type="protein sequence ID" value="jg5602"/>
    <property type="gene ID" value="jg5602"/>
</dbReference>
<name>A0A915EDS5_9BILA</name>
<evidence type="ECO:0000313" key="2">
    <source>
        <dbReference type="Proteomes" id="UP000887574"/>
    </source>
</evidence>
<dbReference type="Proteomes" id="UP000887574">
    <property type="component" value="Unplaced"/>
</dbReference>
<evidence type="ECO:0000313" key="3">
    <source>
        <dbReference type="WBParaSite" id="jg5602"/>
    </source>
</evidence>
<feature type="region of interest" description="Disordered" evidence="1">
    <location>
        <begin position="88"/>
        <end position="112"/>
    </location>
</feature>
<reference evidence="3" key="1">
    <citation type="submission" date="2022-11" db="UniProtKB">
        <authorList>
            <consortium name="WormBaseParasite"/>
        </authorList>
    </citation>
    <scope>IDENTIFICATION</scope>
</reference>
<organism evidence="2 3">
    <name type="scientific">Ditylenchus dipsaci</name>
    <dbReference type="NCBI Taxonomy" id="166011"/>
    <lineage>
        <taxon>Eukaryota</taxon>
        <taxon>Metazoa</taxon>
        <taxon>Ecdysozoa</taxon>
        <taxon>Nematoda</taxon>
        <taxon>Chromadorea</taxon>
        <taxon>Rhabditida</taxon>
        <taxon>Tylenchina</taxon>
        <taxon>Tylenchomorpha</taxon>
        <taxon>Sphaerularioidea</taxon>
        <taxon>Anguinidae</taxon>
        <taxon>Anguininae</taxon>
        <taxon>Ditylenchus</taxon>
    </lineage>
</organism>
<keyword evidence="2" id="KW-1185">Reference proteome</keyword>
<feature type="compositionally biased region" description="Polar residues" evidence="1">
    <location>
        <begin position="88"/>
        <end position="99"/>
    </location>
</feature>
<evidence type="ECO:0000256" key="1">
    <source>
        <dbReference type="SAM" id="MobiDB-lite"/>
    </source>
</evidence>